<gene>
    <name evidence="4" type="ORF">CLCR_01782</name>
</gene>
<evidence type="ECO:0000259" key="2">
    <source>
        <dbReference type="PROSITE" id="PS50181"/>
    </source>
</evidence>
<feature type="region of interest" description="Disordered" evidence="1">
    <location>
        <begin position="178"/>
        <end position="257"/>
    </location>
</feature>
<dbReference type="Gene3D" id="1.20.1280.50">
    <property type="match status" value="1"/>
</dbReference>
<feature type="compositionally biased region" description="Polar residues" evidence="1">
    <location>
        <begin position="231"/>
        <end position="243"/>
    </location>
</feature>
<feature type="compositionally biased region" description="Polar residues" evidence="1">
    <location>
        <begin position="9"/>
        <end position="22"/>
    </location>
</feature>
<dbReference type="InterPro" id="IPR001810">
    <property type="entry name" value="F-box_dom"/>
</dbReference>
<feature type="region of interest" description="Disordered" evidence="1">
    <location>
        <begin position="369"/>
        <end position="397"/>
    </location>
</feature>
<reference evidence="5" key="1">
    <citation type="submission" date="2015-07" db="EMBL/GenBank/DDBJ databases">
        <authorList>
            <person name="Teixeira M.M."/>
            <person name="Souza R.C."/>
            <person name="Almeida L.G."/>
            <person name="Vicente V.A."/>
            <person name="de Hoog S."/>
            <person name="Bocca A.L."/>
            <person name="de Almeida S.R."/>
            <person name="Vasconcelos A.T."/>
            <person name="Felipe M.S."/>
        </authorList>
    </citation>
    <scope>NUCLEOTIDE SEQUENCE [LARGE SCALE GENOMIC DNA]</scope>
    <source>
        <strain evidence="5">KSF</strain>
    </source>
</reference>
<feature type="compositionally biased region" description="Polar residues" evidence="1">
    <location>
        <begin position="423"/>
        <end position="441"/>
    </location>
</feature>
<dbReference type="STRING" id="86049.A0A1C1CDD7"/>
<keyword evidence="5" id="KW-1185">Reference proteome</keyword>
<dbReference type="OrthoDB" id="5554140at2759"/>
<dbReference type="eggNOG" id="KOG3745">
    <property type="taxonomic scope" value="Eukaryota"/>
</dbReference>
<feature type="region of interest" description="Disordered" evidence="1">
    <location>
        <begin position="419"/>
        <end position="453"/>
    </location>
</feature>
<dbReference type="Pfam" id="PF11754">
    <property type="entry name" value="Velvet"/>
    <property type="match status" value="1"/>
</dbReference>
<evidence type="ECO:0000313" key="4">
    <source>
        <dbReference type="EMBL" id="OCT46509.1"/>
    </source>
</evidence>
<dbReference type="SUPFAM" id="SSF81383">
    <property type="entry name" value="F-box domain"/>
    <property type="match status" value="1"/>
</dbReference>
<sequence length="1378" mass="152383">MHAIAGNGTYPTQGSTMSSLANGNGIPPSPSQTSIATDDLSNYDLPDLPTMSRVWGKHAFVLVIQQQPQRARMCGFGDKDRRPITPPLIVKLLIVDSATNQEINYEANTEWSKLILSVDLWDVHGEHEDNCVRHNAAAPSISATTTTAYPAITQQIGPRAQQLYSYDPMNAPAYRRDVMVTPTPGNIPSSPYERPPAYPPNHQQGYNGHYQNPYNGAYPPRGLPQEMAPSPASSLQSRASQDVGSPGPNRSEPSKNLIGQCHSSLQKLDGLDEIPGLFFIFQDLSVRTEGWFRLKCQLFALGKLGLDGEEGVTGEMRNGLLVECPCLAATFTKPFKVFSAKKFPGVVETTAWSEKFALQGIKIPIRKSDTKGKTRKRNRGDESDEDEDDEQEEHWSTGSGIAQLALVSSAPCDFQRHDLQGKVTPSFSPSQTLGPTASMSKPTKPKALNKASRRDPLASLKKADMIISKPILPAEVLATLVDYLTVPDLLRFARVSRRMHEMVYDDARWVKRLRIMGCWNDSEARRRAEPPKTPTTPGRRKSTVDRNLINGKGRPEVLFDVDASPVYQTRQPSLLSPPKPRLVVADGFDVAETSSPQAISASELPVDHDAPLSVFSRVRSIRGQARQEYGKIYRLLAPFYQDLLSTSNPMKCRIFKDFDIPEQQVRLLANVRIFSASDFSPGSGRREQQIAEAVALFDTEALLEFRKGYEFRDIRGRMRQYARVMHTLNGGKSGIDLFLHDNKIINQKAELGSVSDCIDYSLGYGQLSLERVQAYFERLGNALTEENGIVQAVFPNANEVSLLLLEEVAKEILGPFLSELFEEARARGTSIYLRIISGTFQATKQFIEGAVLSDDTDEATIARCNAIGAQIFAPHLETYLEGELAFFRQKADSEIEQWDRALSEQAASTESFLMSNVNRQADKKDFMSSFKQVLMMPVNILPSFSGSQTAKTPLKKLNVEASTSSRPSTPIPGGPRAATPNLPQEAPTDELAAKAALMNTKLENIKSLFSIEIALNLVHAAKSSLDRASQFIALPGEAGESARTQCSAIFNLLVQTVGIRHVKTGFDKAIDHLSHYSPRETTDITTPATVQVAPLATFLELVNVGDLIQQMLDVFYESELVRLRISNRDDFLDVNVKEKRKFEAMLDERVAAGLGKGIDVLMDEVEYICATTQLPTDFYPELALQDDNTTTTHHPNTMSSILNGVAGRPASIASKLPVMDFSGQPTPTAQRVINLVGHHTSMLTGATEKSLLDVFITEVGLRLFTTLTKHIKRQRISCAGSLNLLSDLTAYAQFIATFKNPDLSSYFTALRSLAQIYLIEGTSDRDVREMSTIIADQDRYKGVFTVEEVVEFAERRSDWLLLRARVEGKVKGDGCVVM</sequence>
<dbReference type="PROSITE" id="PS50181">
    <property type="entry name" value="FBOX"/>
    <property type="match status" value="1"/>
</dbReference>
<feature type="domain" description="Velvet" evidence="3">
    <location>
        <begin position="52"/>
        <end position="366"/>
    </location>
</feature>
<feature type="region of interest" description="Disordered" evidence="1">
    <location>
        <begin position="1"/>
        <end position="40"/>
    </location>
</feature>
<feature type="region of interest" description="Disordered" evidence="1">
    <location>
        <begin position="524"/>
        <end position="547"/>
    </location>
</feature>
<feature type="compositionally biased region" description="Acidic residues" evidence="1">
    <location>
        <begin position="382"/>
        <end position="392"/>
    </location>
</feature>
<dbReference type="InterPro" id="IPR038491">
    <property type="entry name" value="Velvet_dom_sf"/>
</dbReference>
<dbReference type="PANTHER" id="PTHR12100:SF1">
    <property type="entry name" value="RECYCLIN-1"/>
    <property type="match status" value="1"/>
</dbReference>
<dbReference type="GO" id="GO:0006887">
    <property type="term" value="P:exocytosis"/>
    <property type="evidence" value="ECO:0007669"/>
    <property type="project" value="TreeGrafter"/>
</dbReference>
<feature type="compositionally biased region" description="Polar residues" evidence="1">
    <location>
        <begin position="31"/>
        <end position="40"/>
    </location>
</feature>
<dbReference type="AlphaFoldDB" id="A0A1C1CDD7"/>
<feature type="domain" description="F-box" evidence="2">
    <location>
        <begin position="466"/>
        <end position="512"/>
    </location>
</feature>
<dbReference type="PANTHER" id="PTHR12100">
    <property type="entry name" value="SEC10"/>
    <property type="match status" value="1"/>
</dbReference>
<dbReference type="InterPro" id="IPR036047">
    <property type="entry name" value="F-box-like_dom_sf"/>
</dbReference>
<dbReference type="Proteomes" id="UP000094526">
    <property type="component" value="Unassembled WGS sequence"/>
</dbReference>
<comment type="caution">
    <text evidence="4">The sequence shown here is derived from an EMBL/GenBank/DDBJ whole genome shotgun (WGS) entry which is preliminary data.</text>
</comment>
<dbReference type="VEuPathDB" id="FungiDB:G647_01237"/>
<dbReference type="Pfam" id="PF07393">
    <property type="entry name" value="Sec10_HB"/>
    <property type="match status" value="1"/>
</dbReference>
<dbReference type="GO" id="GO:0000145">
    <property type="term" value="C:exocyst"/>
    <property type="evidence" value="ECO:0007669"/>
    <property type="project" value="TreeGrafter"/>
</dbReference>
<organism evidence="4 5">
    <name type="scientific">Cladophialophora carrionii</name>
    <dbReference type="NCBI Taxonomy" id="86049"/>
    <lineage>
        <taxon>Eukaryota</taxon>
        <taxon>Fungi</taxon>
        <taxon>Dikarya</taxon>
        <taxon>Ascomycota</taxon>
        <taxon>Pezizomycotina</taxon>
        <taxon>Eurotiomycetes</taxon>
        <taxon>Chaetothyriomycetidae</taxon>
        <taxon>Chaetothyriales</taxon>
        <taxon>Herpotrichiellaceae</taxon>
        <taxon>Cladophialophora</taxon>
    </lineage>
</organism>
<feature type="compositionally biased region" description="Polar residues" evidence="1">
    <location>
        <begin position="201"/>
        <end position="214"/>
    </location>
</feature>
<evidence type="ECO:0000256" key="1">
    <source>
        <dbReference type="SAM" id="MobiDB-lite"/>
    </source>
</evidence>
<dbReference type="PROSITE" id="PS51821">
    <property type="entry name" value="VELVET"/>
    <property type="match status" value="1"/>
</dbReference>
<dbReference type="SMART" id="SM00256">
    <property type="entry name" value="FBOX"/>
    <property type="match status" value="1"/>
</dbReference>
<dbReference type="Pfam" id="PF12937">
    <property type="entry name" value="F-box-like"/>
    <property type="match status" value="1"/>
</dbReference>
<dbReference type="Gene3D" id="2.60.40.3960">
    <property type="entry name" value="Velvet domain"/>
    <property type="match status" value="1"/>
</dbReference>
<protein>
    <submittedName>
        <fullName evidence="4">F-box domain containing protein</fullName>
    </submittedName>
</protein>
<dbReference type="InterPro" id="IPR048627">
    <property type="entry name" value="Sec10_HB"/>
</dbReference>
<dbReference type="InterPro" id="IPR009976">
    <property type="entry name" value="Sec10-like"/>
</dbReference>
<name>A0A1C1CDD7_9EURO</name>
<dbReference type="EMBL" id="LGRB01000015">
    <property type="protein sequence ID" value="OCT46509.1"/>
    <property type="molecule type" value="Genomic_DNA"/>
</dbReference>
<evidence type="ECO:0000313" key="5">
    <source>
        <dbReference type="Proteomes" id="UP000094526"/>
    </source>
</evidence>
<dbReference type="VEuPathDB" id="FungiDB:CLCR_01782"/>
<dbReference type="GO" id="GO:0006893">
    <property type="term" value="P:Golgi to plasma membrane transport"/>
    <property type="evidence" value="ECO:0007669"/>
    <property type="project" value="TreeGrafter"/>
</dbReference>
<accession>A0A1C1CDD7</accession>
<feature type="region of interest" description="Disordered" evidence="1">
    <location>
        <begin position="957"/>
        <end position="984"/>
    </location>
</feature>
<proteinExistence type="predicted"/>
<evidence type="ECO:0000259" key="3">
    <source>
        <dbReference type="PROSITE" id="PS51821"/>
    </source>
</evidence>
<dbReference type="VEuPathDB" id="FungiDB:G647_01238"/>
<dbReference type="InterPro" id="IPR037525">
    <property type="entry name" value="Velvet_dom"/>
</dbReference>